<evidence type="ECO:0000313" key="3">
    <source>
        <dbReference type="Proteomes" id="UP000450917"/>
    </source>
</evidence>
<dbReference type="AlphaFoldDB" id="A0A7X2ZFB9"/>
<feature type="compositionally biased region" description="Basic and acidic residues" evidence="1">
    <location>
        <begin position="291"/>
        <end position="300"/>
    </location>
</feature>
<feature type="compositionally biased region" description="Low complexity" evidence="1">
    <location>
        <begin position="337"/>
        <end position="346"/>
    </location>
</feature>
<evidence type="ECO:0000256" key="1">
    <source>
        <dbReference type="SAM" id="MobiDB-lite"/>
    </source>
</evidence>
<gene>
    <name evidence="2" type="ORF">GNP93_25105</name>
</gene>
<dbReference type="RefSeq" id="WP_155615760.1">
    <property type="nucleotide sequence ID" value="NZ_WNZX01000035.1"/>
</dbReference>
<accession>A0A7X2ZFB9</accession>
<dbReference type="EMBL" id="WNZX01000035">
    <property type="protein sequence ID" value="MUG73888.1"/>
    <property type="molecule type" value="Genomic_DNA"/>
</dbReference>
<evidence type="ECO:0000313" key="2">
    <source>
        <dbReference type="EMBL" id="MUG73888.1"/>
    </source>
</evidence>
<feature type="region of interest" description="Disordered" evidence="1">
    <location>
        <begin position="27"/>
        <end position="47"/>
    </location>
</feature>
<reference evidence="2 3" key="1">
    <citation type="submission" date="2019-11" db="EMBL/GenBank/DDBJ databases">
        <title>Draft genome sequences of five Paenibacillus species of dairy origin.</title>
        <authorList>
            <person name="Olajide A.M."/>
            <person name="Chen S."/>
            <person name="Lapointe G."/>
        </authorList>
    </citation>
    <scope>NUCLEOTIDE SEQUENCE [LARGE SCALE GENOMIC DNA]</scope>
    <source>
        <strain evidence="2 3">2CS3</strain>
    </source>
</reference>
<feature type="compositionally biased region" description="Low complexity" evidence="1">
    <location>
        <begin position="301"/>
        <end position="316"/>
    </location>
</feature>
<keyword evidence="3" id="KW-1185">Reference proteome</keyword>
<dbReference type="Proteomes" id="UP000450917">
    <property type="component" value="Unassembled WGS sequence"/>
</dbReference>
<comment type="caution">
    <text evidence="2">The sequence shown here is derived from an EMBL/GenBank/DDBJ whole genome shotgun (WGS) entry which is preliminary data.</text>
</comment>
<name>A0A7X2ZFB9_9BACL</name>
<proteinExistence type="predicted"/>
<feature type="region of interest" description="Disordered" evidence="1">
    <location>
        <begin position="291"/>
        <end position="353"/>
    </location>
</feature>
<feature type="compositionally biased region" description="Gly residues" evidence="1">
    <location>
        <begin position="325"/>
        <end position="336"/>
    </location>
</feature>
<sequence>MVIAILILLFGILVFVSIALLNRGQTQRRRHRGGTSGPGRQPLYEDGPLPEALGIQPDLPLRPAVERLEQALAGDFPAMLRERVQRKHPQMTTSEFNWKFLELKRYFLMTAILKDVPMFSEAVDDIWHEMLMFTREYHRFSEAFVGSVIHHAPHSGGEPDPGGRAWFDWVYANLFIPTPYSSRIWTPFFRYPLDRGRLEELREADEAELADRLFNRKAAERYPEIGETIARLIRKAKEQAADAETGAVYSAEKPAHDSASYMPYLAGALIVYSAADLGDFDDLMAQHYAEEEARRREQEHAASSSSGCGSSGCSGSWNDDRGGGSDDGGSSSGGSSSGCSSSSCSSGCGGGGD</sequence>
<organism evidence="2 3">
    <name type="scientific">Paenibacillus validus</name>
    <dbReference type="NCBI Taxonomy" id="44253"/>
    <lineage>
        <taxon>Bacteria</taxon>
        <taxon>Bacillati</taxon>
        <taxon>Bacillota</taxon>
        <taxon>Bacilli</taxon>
        <taxon>Bacillales</taxon>
        <taxon>Paenibacillaceae</taxon>
        <taxon>Paenibacillus</taxon>
    </lineage>
</organism>
<protein>
    <submittedName>
        <fullName evidence="2">Uncharacterized protein</fullName>
    </submittedName>
</protein>